<dbReference type="PRINTS" id="PR00355">
    <property type="entry name" value="ADRENODOXIN"/>
</dbReference>
<comment type="similarity">
    <text evidence="1">Belongs to the adrenodoxin/putidaredoxin family.</text>
</comment>
<evidence type="ECO:0000256" key="4">
    <source>
        <dbReference type="ARBA" id="ARBA00023004"/>
    </source>
</evidence>
<sequence length="123" mass="13809">MSNIENIVARRPAESSQQSLPTLHVEDRDGVVHELEAVEGWRLMEILRDHGVGMDNTCGGALACAECHVVLDAESARRVPPPREEEVEKLDELPMLYENSRLSCQIIWSDEMSGLRLKLAQET</sequence>
<dbReference type="InterPro" id="IPR001055">
    <property type="entry name" value="Adrenodoxin-like"/>
</dbReference>
<dbReference type="GO" id="GO:0051537">
    <property type="term" value="F:2 iron, 2 sulfur cluster binding"/>
    <property type="evidence" value="ECO:0007669"/>
    <property type="project" value="UniProtKB-KW"/>
</dbReference>
<dbReference type="PANTHER" id="PTHR23426:SF65">
    <property type="entry name" value="FERREDOXIN-2, MITOCHONDRIAL"/>
    <property type="match status" value="1"/>
</dbReference>
<dbReference type="PANTHER" id="PTHR23426">
    <property type="entry name" value="FERREDOXIN/ADRENODOXIN"/>
    <property type="match status" value="1"/>
</dbReference>
<dbReference type="GO" id="GO:0009055">
    <property type="term" value="F:electron transfer activity"/>
    <property type="evidence" value="ECO:0007669"/>
    <property type="project" value="TreeGrafter"/>
</dbReference>
<reference evidence="9 10" key="1">
    <citation type="submission" date="2018-11" db="EMBL/GenBank/DDBJ databases">
        <title>Genome squencing of methanotrophic bacteria isolated from alkaline groundwater in Korea.</title>
        <authorList>
            <person name="Nguyen L.N."/>
        </authorList>
    </citation>
    <scope>NUCLEOTIDE SEQUENCE [LARGE SCALE GENOMIC DNA]</scope>
    <source>
        <strain evidence="9 10">GW6</strain>
    </source>
</reference>
<dbReference type="KEGG" id="mros:EHO51_09710"/>
<name>A0A3G8M4V4_9HYPH</name>
<dbReference type="GO" id="GO:0046872">
    <property type="term" value="F:metal ion binding"/>
    <property type="evidence" value="ECO:0007669"/>
    <property type="project" value="UniProtKB-KW"/>
</dbReference>
<keyword evidence="5" id="KW-0411">Iron-sulfur</keyword>
<feature type="domain" description="2Fe-2S ferredoxin-type" evidence="8">
    <location>
        <begin position="21"/>
        <end position="123"/>
    </location>
</feature>
<comment type="cofactor">
    <cofactor evidence="6">
        <name>[2Fe-2S] cluster</name>
        <dbReference type="ChEBI" id="CHEBI:190135"/>
    </cofactor>
</comment>
<dbReference type="Proteomes" id="UP000273982">
    <property type="component" value="Chromosome"/>
</dbReference>
<dbReference type="InterPro" id="IPR001041">
    <property type="entry name" value="2Fe-2S_ferredoxin-type"/>
</dbReference>
<dbReference type="Gene3D" id="3.10.20.30">
    <property type="match status" value="1"/>
</dbReference>
<evidence type="ECO:0000256" key="6">
    <source>
        <dbReference type="ARBA" id="ARBA00034078"/>
    </source>
</evidence>
<evidence type="ECO:0000256" key="3">
    <source>
        <dbReference type="ARBA" id="ARBA00022723"/>
    </source>
</evidence>
<protein>
    <submittedName>
        <fullName evidence="9">Ferredoxin</fullName>
    </submittedName>
</protein>
<proteinExistence type="inferred from homology"/>
<dbReference type="RefSeq" id="WP_124738714.1">
    <property type="nucleotide sequence ID" value="NZ_CP034086.1"/>
</dbReference>
<organism evidence="9 10">
    <name type="scientific">Methylocystis rosea</name>
    <dbReference type="NCBI Taxonomy" id="173366"/>
    <lineage>
        <taxon>Bacteria</taxon>
        <taxon>Pseudomonadati</taxon>
        <taxon>Pseudomonadota</taxon>
        <taxon>Alphaproteobacteria</taxon>
        <taxon>Hyphomicrobiales</taxon>
        <taxon>Methylocystaceae</taxon>
        <taxon>Methylocystis</taxon>
    </lineage>
</organism>
<gene>
    <name evidence="9" type="ORF">EHO51_09710</name>
</gene>
<keyword evidence="2" id="KW-0001">2Fe-2S</keyword>
<evidence type="ECO:0000256" key="2">
    <source>
        <dbReference type="ARBA" id="ARBA00022714"/>
    </source>
</evidence>
<dbReference type="EMBL" id="CP034086">
    <property type="protein sequence ID" value="AZG76983.1"/>
    <property type="molecule type" value="Genomic_DNA"/>
</dbReference>
<keyword evidence="3" id="KW-0479">Metal-binding</keyword>
<evidence type="ECO:0000313" key="10">
    <source>
        <dbReference type="Proteomes" id="UP000273982"/>
    </source>
</evidence>
<dbReference type="PROSITE" id="PS51085">
    <property type="entry name" value="2FE2S_FER_2"/>
    <property type="match status" value="1"/>
</dbReference>
<dbReference type="InterPro" id="IPR036010">
    <property type="entry name" value="2Fe-2S_ferredoxin-like_sf"/>
</dbReference>
<evidence type="ECO:0000259" key="8">
    <source>
        <dbReference type="PROSITE" id="PS51085"/>
    </source>
</evidence>
<evidence type="ECO:0000256" key="1">
    <source>
        <dbReference type="ARBA" id="ARBA00010914"/>
    </source>
</evidence>
<dbReference type="AlphaFoldDB" id="A0A3G8M4V4"/>
<feature type="region of interest" description="Disordered" evidence="7">
    <location>
        <begin position="1"/>
        <end position="22"/>
    </location>
</feature>
<dbReference type="GO" id="GO:0140647">
    <property type="term" value="P:P450-containing electron transport chain"/>
    <property type="evidence" value="ECO:0007669"/>
    <property type="project" value="InterPro"/>
</dbReference>
<keyword evidence="4" id="KW-0408">Iron</keyword>
<dbReference type="InterPro" id="IPR012675">
    <property type="entry name" value="Beta-grasp_dom_sf"/>
</dbReference>
<dbReference type="SUPFAM" id="SSF54292">
    <property type="entry name" value="2Fe-2S ferredoxin-like"/>
    <property type="match status" value="1"/>
</dbReference>
<accession>A0A3G8M4V4</accession>
<evidence type="ECO:0000313" key="9">
    <source>
        <dbReference type="EMBL" id="AZG76983.1"/>
    </source>
</evidence>
<evidence type="ECO:0000256" key="5">
    <source>
        <dbReference type="ARBA" id="ARBA00023014"/>
    </source>
</evidence>
<dbReference type="Pfam" id="PF00111">
    <property type="entry name" value="Fer2"/>
    <property type="match status" value="1"/>
</dbReference>
<evidence type="ECO:0000256" key="7">
    <source>
        <dbReference type="SAM" id="MobiDB-lite"/>
    </source>
</evidence>